<comment type="caution">
    <text evidence="1">The sequence shown here is derived from an EMBL/GenBank/DDBJ whole genome shotgun (WGS) entry which is preliminary data.</text>
</comment>
<reference evidence="1" key="1">
    <citation type="journal article" date="2020" name="New Phytol.">
        <title>Comparative genomics reveals dynamic genome evolution in host specialist ectomycorrhizal fungi.</title>
        <authorList>
            <person name="Lofgren L.A."/>
            <person name="Nguyen N.H."/>
            <person name="Vilgalys R."/>
            <person name="Ruytinx J."/>
            <person name="Liao H.L."/>
            <person name="Branco S."/>
            <person name="Kuo A."/>
            <person name="LaButti K."/>
            <person name="Lipzen A."/>
            <person name="Andreopoulos W."/>
            <person name="Pangilinan J."/>
            <person name="Riley R."/>
            <person name="Hundley H."/>
            <person name="Na H."/>
            <person name="Barry K."/>
            <person name="Grigoriev I.V."/>
            <person name="Stajich J.E."/>
            <person name="Kennedy P.G."/>
        </authorList>
    </citation>
    <scope>NUCLEOTIDE SEQUENCE</scope>
    <source>
        <strain evidence="1">FC203</strain>
    </source>
</reference>
<dbReference type="Proteomes" id="UP001195769">
    <property type="component" value="Unassembled WGS sequence"/>
</dbReference>
<keyword evidence="2" id="KW-1185">Reference proteome</keyword>
<organism evidence="1 2">
    <name type="scientific">Suillus fuscotomentosus</name>
    <dbReference type="NCBI Taxonomy" id="1912939"/>
    <lineage>
        <taxon>Eukaryota</taxon>
        <taxon>Fungi</taxon>
        <taxon>Dikarya</taxon>
        <taxon>Basidiomycota</taxon>
        <taxon>Agaricomycotina</taxon>
        <taxon>Agaricomycetes</taxon>
        <taxon>Agaricomycetidae</taxon>
        <taxon>Boletales</taxon>
        <taxon>Suillineae</taxon>
        <taxon>Suillaceae</taxon>
        <taxon>Suillus</taxon>
    </lineage>
</organism>
<dbReference type="EMBL" id="JABBWK010000110">
    <property type="protein sequence ID" value="KAG1893030.1"/>
    <property type="molecule type" value="Genomic_DNA"/>
</dbReference>
<accession>A0AAD4DSB8</accession>
<evidence type="ECO:0000313" key="2">
    <source>
        <dbReference type="Proteomes" id="UP001195769"/>
    </source>
</evidence>
<gene>
    <name evidence="1" type="ORF">F5891DRAFT_1209363</name>
</gene>
<sequence>MAPMPSPLANMFHVPLHPFESAQLDDPPEGLRGHGRRHNQMHSRNLSIFFPSSHTTISKDLPTDVESASNINSQSQIDLHIPASQSEPLQIGHDHTASFSFGSSGSISKSNSAGAVPASVIAHRGHHHKHSFSHNFFSFLDPVHQSQPVTKPEELHMAPTPALMSPWSVVSNVQGGEGVSSSKVNLTMGTSSCSSSASPASSSLPYYNQFSWNLSKDSLLA</sequence>
<protein>
    <submittedName>
        <fullName evidence="1">Uncharacterized protein</fullName>
    </submittedName>
</protein>
<dbReference type="GeneID" id="64663430"/>
<dbReference type="RefSeq" id="XP_041218606.1">
    <property type="nucleotide sequence ID" value="XM_041369132.1"/>
</dbReference>
<proteinExistence type="predicted"/>
<dbReference type="AlphaFoldDB" id="A0AAD4DSB8"/>
<name>A0AAD4DSB8_9AGAM</name>
<evidence type="ECO:0000313" key="1">
    <source>
        <dbReference type="EMBL" id="KAG1893030.1"/>
    </source>
</evidence>